<proteinExistence type="predicted"/>
<accession>A0AAU9LZQ9</accession>
<dbReference type="Proteomes" id="UP001157418">
    <property type="component" value="Unassembled WGS sequence"/>
</dbReference>
<comment type="caution">
    <text evidence="2">The sequence shown here is derived from an EMBL/GenBank/DDBJ whole genome shotgun (WGS) entry which is preliminary data.</text>
</comment>
<feature type="transmembrane region" description="Helical" evidence="1">
    <location>
        <begin position="179"/>
        <end position="203"/>
    </location>
</feature>
<keyword evidence="1" id="KW-0812">Transmembrane</keyword>
<dbReference type="AlphaFoldDB" id="A0AAU9LZQ9"/>
<evidence type="ECO:0000256" key="1">
    <source>
        <dbReference type="SAM" id="Phobius"/>
    </source>
</evidence>
<dbReference type="EMBL" id="CAKMRJ010000963">
    <property type="protein sequence ID" value="CAH1420306.1"/>
    <property type="molecule type" value="Genomic_DNA"/>
</dbReference>
<keyword evidence="1" id="KW-0472">Membrane</keyword>
<evidence type="ECO:0000313" key="2">
    <source>
        <dbReference type="EMBL" id="CAH1420306.1"/>
    </source>
</evidence>
<evidence type="ECO:0000313" key="3">
    <source>
        <dbReference type="Proteomes" id="UP001157418"/>
    </source>
</evidence>
<organism evidence="2 3">
    <name type="scientific">Lactuca virosa</name>
    <dbReference type="NCBI Taxonomy" id="75947"/>
    <lineage>
        <taxon>Eukaryota</taxon>
        <taxon>Viridiplantae</taxon>
        <taxon>Streptophyta</taxon>
        <taxon>Embryophyta</taxon>
        <taxon>Tracheophyta</taxon>
        <taxon>Spermatophyta</taxon>
        <taxon>Magnoliopsida</taxon>
        <taxon>eudicotyledons</taxon>
        <taxon>Gunneridae</taxon>
        <taxon>Pentapetalae</taxon>
        <taxon>asterids</taxon>
        <taxon>campanulids</taxon>
        <taxon>Asterales</taxon>
        <taxon>Asteraceae</taxon>
        <taxon>Cichorioideae</taxon>
        <taxon>Cichorieae</taxon>
        <taxon>Lactucinae</taxon>
        <taxon>Lactuca</taxon>
    </lineage>
</organism>
<keyword evidence="3" id="KW-1185">Reference proteome</keyword>
<name>A0AAU9LZQ9_9ASTR</name>
<gene>
    <name evidence="2" type="ORF">LVIROSA_LOCUS7784</name>
</gene>
<feature type="transmembrane region" description="Helical" evidence="1">
    <location>
        <begin position="106"/>
        <end position="130"/>
    </location>
</feature>
<reference evidence="2 3" key="1">
    <citation type="submission" date="2022-01" db="EMBL/GenBank/DDBJ databases">
        <authorList>
            <person name="Xiong W."/>
            <person name="Schranz E."/>
        </authorList>
    </citation>
    <scope>NUCLEOTIDE SEQUENCE [LARGE SCALE GENOMIC DNA]</scope>
</reference>
<keyword evidence="1" id="KW-1133">Transmembrane helix</keyword>
<sequence>MEDKKLPYDENTLSLMIKGYVPCLLFYLLDRLAFCLCNNWSRVQATDRSERKTKESPSNRGRRNITAYTFHRRFKLKSILLRWSIDSRCVLDSQLRRQMVFHRNYVGFKVCSLYSTLSLQIFLIYVGLKYKSSEKIDQLRVNEYSHLTDTISKFVCLTGRICFLMELDLLFINLKNTNLLFFLCSVPAPAAVGFHSIIGISAAKASATSLEVYIFLPLL</sequence>
<protein>
    <submittedName>
        <fullName evidence="2">Uncharacterized protein</fullName>
    </submittedName>
</protein>